<gene>
    <name evidence="1" type="ORF">RPERSI_LOCUS15238</name>
</gene>
<evidence type="ECO:0000313" key="1">
    <source>
        <dbReference type="EMBL" id="CAG8761108.1"/>
    </source>
</evidence>
<protein>
    <submittedName>
        <fullName evidence="1">35449_t:CDS:1</fullName>
    </submittedName>
</protein>
<feature type="non-terminal residue" evidence="1">
    <location>
        <position position="141"/>
    </location>
</feature>
<sequence length="141" mass="15755">DLYIDTINNNFIEDIVDEPQTILKTILSTLENSPSLTAIESSADTTNEINLALQSSRNFQSTNYQASVQQIASQRNRFGVAFSTAKTAINIALETKSDNNISNDNNSKEIESSEIQNKDSINTLQKYLIDQTNDLHVTKIR</sequence>
<dbReference type="EMBL" id="CAJVQC010036345">
    <property type="protein sequence ID" value="CAG8761108.1"/>
    <property type="molecule type" value="Genomic_DNA"/>
</dbReference>
<organism evidence="1 2">
    <name type="scientific">Racocetra persica</name>
    <dbReference type="NCBI Taxonomy" id="160502"/>
    <lineage>
        <taxon>Eukaryota</taxon>
        <taxon>Fungi</taxon>
        <taxon>Fungi incertae sedis</taxon>
        <taxon>Mucoromycota</taxon>
        <taxon>Glomeromycotina</taxon>
        <taxon>Glomeromycetes</taxon>
        <taxon>Diversisporales</taxon>
        <taxon>Gigasporaceae</taxon>
        <taxon>Racocetra</taxon>
    </lineage>
</organism>
<evidence type="ECO:0000313" key="2">
    <source>
        <dbReference type="Proteomes" id="UP000789920"/>
    </source>
</evidence>
<proteinExistence type="predicted"/>
<dbReference type="Proteomes" id="UP000789920">
    <property type="component" value="Unassembled WGS sequence"/>
</dbReference>
<comment type="caution">
    <text evidence="1">The sequence shown here is derived from an EMBL/GenBank/DDBJ whole genome shotgun (WGS) entry which is preliminary data.</text>
</comment>
<reference evidence="1" key="1">
    <citation type="submission" date="2021-06" db="EMBL/GenBank/DDBJ databases">
        <authorList>
            <person name="Kallberg Y."/>
            <person name="Tangrot J."/>
            <person name="Rosling A."/>
        </authorList>
    </citation>
    <scope>NUCLEOTIDE SEQUENCE</scope>
    <source>
        <strain evidence="1">MA461A</strain>
    </source>
</reference>
<keyword evidence="2" id="KW-1185">Reference proteome</keyword>
<accession>A0ACA9QU58</accession>
<feature type="non-terminal residue" evidence="1">
    <location>
        <position position="1"/>
    </location>
</feature>
<name>A0ACA9QU58_9GLOM</name>